<sequence>MTKFLAVTLLILSITAFSQTQIKILDSENQKPIPYAKLILKDKDYYKNTEENGEASLENNEEISEIQSFGYENLKVEKYQQTYLLKPHFNDIETVEITKPKFQKSFSVGRVKKNSMGFSASTNSWVIVDLFKNEISDEKIYINRIKIPTEVYKTVKEATFNLVFYANENGKPSLKKLENMVISCKTGKNITEIDLSKNLISFPKEGLFIGFEWIINEQNKYNYTTTVVHIDGTKEKNIIQQGIAPTFKGYESIDSNILSNNHSKWHHIFNGKKVNNSNYSLSIQLELTN</sequence>
<keyword evidence="4" id="KW-1185">Reference proteome</keyword>
<gene>
    <name evidence="2" type="ORF">IEW27_06575</name>
    <name evidence="3" type="ORF">LNP80_14320</name>
</gene>
<evidence type="ECO:0008006" key="6">
    <source>
        <dbReference type="Google" id="ProtNLM"/>
    </source>
</evidence>
<reference evidence="2" key="3">
    <citation type="submission" date="2024-05" db="EMBL/GenBank/DDBJ databases">
        <title>Description of novel Chryseobacterium sp. strain C-2.</title>
        <authorList>
            <person name="Saticioglu I.B."/>
        </authorList>
    </citation>
    <scope>NUCLEOTIDE SEQUENCE</scope>
    <source>
        <strain evidence="2">C-2</strain>
    </source>
</reference>
<dbReference type="EMBL" id="JAJJML010000001">
    <property type="protein sequence ID" value="MCC9035421.1"/>
    <property type="molecule type" value="Genomic_DNA"/>
</dbReference>
<dbReference type="EMBL" id="JACXXP010000005">
    <property type="protein sequence ID" value="MBD3904263.1"/>
    <property type="molecule type" value="Genomic_DNA"/>
</dbReference>
<organism evidence="3 5">
    <name type="scientific">Chryseobacterium muglaense</name>
    <dbReference type="NCBI Taxonomy" id="2893752"/>
    <lineage>
        <taxon>Bacteria</taxon>
        <taxon>Pseudomonadati</taxon>
        <taxon>Bacteroidota</taxon>
        <taxon>Flavobacteriia</taxon>
        <taxon>Flavobacteriales</taxon>
        <taxon>Weeksellaceae</taxon>
        <taxon>Chryseobacterium group</taxon>
        <taxon>Chryseobacterium</taxon>
    </lineage>
</organism>
<evidence type="ECO:0000313" key="3">
    <source>
        <dbReference type="EMBL" id="MCC9035421.1"/>
    </source>
</evidence>
<dbReference type="Proteomes" id="UP001107960">
    <property type="component" value="Unassembled WGS sequence"/>
</dbReference>
<dbReference type="AlphaFoldDB" id="A0A9Q3YRV6"/>
<evidence type="ECO:0000313" key="5">
    <source>
        <dbReference type="Proteomes" id="UP001107960"/>
    </source>
</evidence>
<dbReference type="Proteomes" id="UP000603715">
    <property type="component" value="Unassembled WGS sequence"/>
</dbReference>
<accession>A0A9Q3YRV6</accession>
<comment type="caution">
    <text evidence="3">The sequence shown here is derived from an EMBL/GenBank/DDBJ whole genome shotgun (WGS) entry which is preliminary data.</text>
</comment>
<evidence type="ECO:0000313" key="4">
    <source>
        <dbReference type="Proteomes" id="UP000603715"/>
    </source>
</evidence>
<evidence type="ECO:0000256" key="1">
    <source>
        <dbReference type="SAM" id="SignalP"/>
    </source>
</evidence>
<proteinExistence type="predicted"/>
<name>A0A9Q3YRV6_9FLAO</name>
<feature type="chain" id="PRO_5040158264" description="Carboxypeptidase regulatory-like domain-containing protein" evidence="1">
    <location>
        <begin position="19"/>
        <end position="289"/>
    </location>
</feature>
<keyword evidence="1" id="KW-0732">Signal</keyword>
<evidence type="ECO:0000313" key="2">
    <source>
        <dbReference type="EMBL" id="MBD3904263.1"/>
    </source>
</evidence>
<reference evidence="4" key="2">
    <citation type="submission" date="2023-07" db="EMBL/GenBank/DDBJ databases">
        <title>Description of novel Chryseobacterium sp. strain C-2.</title>
        <authorList>
            <person name="Saticioglu I.B."/>
        </authorList>
    </citation>
    <scope>NUCLEOTIDE SEQUENCE [LARGE SCALE GENOMIC DNA]</scope>
    <source>
        <strain evidence="4">C-2</strain>
    </source>
</reference>
<dbReference type="RefSeq" id="WP_191178835.1">
    <property type="nucleotide sequence ID" value="NZ_JACXXP010000005.1"/>
</dbReference>
<protein>
    <recommendedName>
        <fullName evidence="6">Carboxypeptidase regulatory-like domain-containing protein</fullName>
    </recommendedName>
</protein>
<reference evidence="3" key="1">
    <citation type="submission" date="2021-11" db="EMBL/GenBank/DDBJ databases">
        <title>Description of novel Chryseobacterium species.</title>
        <authorList>
            <person name="Saticioglu I.B."/>
            <person name="Ay H."/>
            <person name="Altun S."/>
            <person name="Duman M."/>
        </authorList>
    </citation>
    <scope>NUCLEOTIDE SEQUENCE</scope>
    <source>
        <strain evidence="3">C-39</strain>
    </source>
</reference>
<feature type="signal peptide" evidence="1">
    <location>
        <begin position="1"/>
        <end position="18"/>
    </location>
</feature>